<protein>
    <submittedName>
        <fullName evidence="2">Uncharacterized protein</fullName>
    </submittedName>
</protein>
<accession>A0A1I1YUX8</accession>
<keyword evidence="3" id="KW-1185">Reference proteome</keyword>
<feature type="region of interest" description="Disordered" evidence="1">
    <location>
        <begin position="76"/>
        <end position="104"/>
    </location>
</feature>
<organism evidence="2 3">
    <name type="scientific">Actinopolyspora alba</name>
    <dbReference type="NCBI Taxonomy" id="673379"/>
    <lineage>
        <taxon>Bacteria</taxon>
        <taxon>Bacillati</taxon>
        <taxon>Actinomycetota</taxon>
        <taxon>Actinomycetes</taxon>
        <taxon>Actinopolysporales</taxon>
        <taxon>Actinopolysporaceae</taxon>
        <taxon>Actinopolyspora</taxon>
        <taxon>Actinopolyspora alba group</taxon>
    </lineage>
</organism>
<evidence type="ECO:0000256" key="1">
    <source>
        <dbReference type="SAM" id="MobiDB-lite"/>
    </source>
</evidence>
<dbReference type="RefSeq" id="WP_092928012.1">
    <property type="nucleotide sequence ID" value="NZ_FOMZ01000009.1"/>
</dbReference>
<sequence length="104" mass="11726">MIVEPTERRETLALATADARLVDRLMDPTSLERWALESVTGIEPDASKSTVPRAAFRIGTDRITEIAMDEGYRQLAEQSTTEESADDRAITMSRRRRTRAEDAE</sequence>
<proteinExistence type="predicted"/>
<name>A0A1I1YUX8_9ACTN</name>
<evidence type="ECO:0000313" key="3">
    <source>
        <dbReference type="Proteomes" id="UP000198716"/>
    </source>
</evidence>
<dbReference type="EMBL" id="FOMZ01000009">
    <property type="protein sequence ID" value="SFE23251.1"/>
    <property type="molecule type" value="Genomic_DNA"/>
</dbReference>
<reference evidence="3" key="1">
    <citation type="submission" date="2016-10" db="EMBL/GenBank/DDBJ databases">
        <authorList>
            <person name="Varghese N."/>
            <person name="Submissions S."/>
        </authorList>
    </citation>
    <scope>NUCLEOTIDE SEQUENCE [LARGE SCALE GENOMIC DNA]</scope>
    <source>
        <strain evidence="3">DSM 45004</strain>
    </source>
</reference>
<gene>
    <name evidence="2" type="ORF">SAMN04487819_109260</name>
</gene>
<dbReference type="AlphaFoldDB" id="A0A1I1YUX8"/>
<evidence type="ECO:0000313" key="2">
    <source>
        <dbReference type="EMBL" id="SFE23251.1"/>
    </source>
</evidence>
<dbReference type="Proteomes" id="UP000198716">
    <property type="component" value="Unassembled WGS sequence"/>
</dbReference>